<protein>
    <submittedName>
        <fullName evidence="2">(salmon louse) hypothetical protein</fullName>
    </submittedName>
</protein>
<name>A0A7R8CNB4_LEPSM</name>
<reference evidence="2" key="1">
    <citation type="submission" date="2021-02" db="EMBL/GenBank/DDBJ databases">
        <authorList>
            <person name="Bekaert M."/>
        </authorList>
    </citation>
    <scope>NUCLEOTIDE SEQUENCE</scope>
    <source>
        <strain evidence="2">IoA-00</strain>
    </source>
</reference>
<accession>A0A7R8CNB4</accession>
<evidence type="ECO:0000256" key="1">
    <source>
        <dbReference type="SAM" id="MobiDB-lite"/>
    </source>
</evidence>
<evidence type="ECO:0000313" key="3">
    <source>
        <dbReference type="Proteomes" id="UP000675881"/>
    </source>
</evidence>
<dbReference type="EMBL" id="HG994592">
    <property type="protein sequence ID" value="CAF2828361.1"/>
    <property type="molecule type" value="Genomic_DNA"/>
</dbReference>
<evidence type="ECO:0000313" key="2">
    <source>
        <dbReference type="EMBL" id="CAF2828361.1"/>
    </source>
</evidence>
<sequence>MWPIAWKKESLSVFNLLCKLLEPDENYRSAALNTLCMFCGFDTIDLHVLQGVPSVKIVLKREITNSGIDLPKETTPTVTPQEDATLEVNGEAGTLTELPVPEIRRSTRIRNEGKNMETEAEIDEENNCRGVFLMNLIQKTEVLLCSRIHNQESIDEEVSIVLLQTDSGICSPKGSRSQTPLRKKNPDYIQY</sequence>
<feature type="compositionally biased region" description="Polar residues" evidence="1">
    <location>
        <begin position="171"/>
        <end position="180"/>
    </location>
</feature>
<gene>
    <name evidence="2" type="ORF">LSAA_4409</name>
</gene>
<organism evidence="2 3">
    <name type="scientific">Lepeophtheirus salmonis</name>
    <name type="common">Salmon louse</name>
    <name type="synonym">Caligus salmonis</name>
    <dbReference type="NCBI Taxonomy" id="72036"/>
    <lineage>
        <taxon>Eukaryota</taxon>
        <taxon>Metazoa</taxon>
        <taxon>Ecdysozoa</taxon>
        <taxon>Arthropoda</taxon>
        <taxon>Crustacea</taxon>
        <taxon>Multicrustacea</taxon>
        <taxon>Hexanauplia</taxon>
        <taxon>Copepoda</taxon>
        <taxon>Siphonostomatoida</taxon>
        <taxon>Caligidae</taxon>
        <taxon>Lepeophtheirus</taxon>
    </lineage>
</organism>
<proteinExistence type="predicted"/>
<feature type="region of interest" description="Disordered" evidence="1">
    <location>
        <begin position="171"/>
        <end position="191"/>
    </location>
</feature>
<dbReference type="Proteomes" id="UP000675881">
    <property type="component" value="Chromosome 13"/>
</dbReference>
<dbReference type="AlphaFoldDB" id="A0A7R8CNB4"/>
<keyword evidence="3" id="KW-1185">Reference proteome</keyword>